<keyword evidence="3 6" id="KW-0812">Transmembrane</keyword>
<name>A0A172X0F8_HAFAL</name>
<dbReference type="GO" id="GO:0005886">
    <property type="term" value="C:plasma membrane"/>
    <property type="evidence" value="ECO:0007669"/>
    <property type="project" value="UniProtKB-SubCell"/>
</dbReference>
<dbReference type="InterPro" id="IPR044550">
    <property type="entry name" value="WzxE"/>
</dbReference>
<feature type="transmembrane region" description="Helical" evidence="6">
    <location>
        <begin position="218"/>
        <end position="239"/>
    </location>
</feature>
<keyword evidence="5 6" id="KW-0472">Membrane</keyword>
<dbReference type="Pfam" id="PF13440">
    <property type="entry name" value="Polysacc_synt_3"/>
    <property type="match status" value="1"/>
</dbReference>
<dbReference type="CDD" id="cd13125">
    <property type="entry name" value="MATE_like_10"/>
    <property type="match status" value="1"/>
</dbReference>
<dbReference type="EMBL" id="KX117091">
    <property type="protein sequence ID" value="ANF30101.1"/>
    <property type="molecule type" value="Genomic_DNA"/>
</dbReference>
<feature type="transmembrane region" description="Helical" evidence="6">
    <location>
        <begin position="118"/>
        <end position="136"/>
    </location>
</feature>
<evidence type="ECO:0000256" key="4">
    <source>
        <dbReference type="ARBA" id="ARBA00022989"/>
    </source>
</evidence>
<protein>
    <submittedName>
        <fullName evidence="7">Lipid III flippase</fullName>
    </submittedName>
</protein>
<feature type="transmembrane region" description="Helical" evidence="6">
    <location>
        <begin position="79"/>
        <end position="106"/>
    </location>
</feature>
<sequence length="420" mass="47700">MTLLKTGMLNFIAMAVKIFTGLILNKIMAIYVGPSGYALASQFQNGINFVTTFATGAINTGVTKYTAEYSSDGESLQSLWRTAIIISFVSSFILSISIFTLSSWISIHYLKDETYSNIIRWFSITIFMFVANIILLSIVNGKKLMKRYVFINISGSFVSLAFSGFMAWKFGLYGAFVSFATNQSVVFFVTLFLLRDMPWLNWSMFVGKPSDFIFFGKLLKFSLMAIVSAFCVVFLQMVIRNYIAAEFGWKSAGYWDGVWRISSLYLMVVTVPLSVYYLPKLSEINDKKLLIKEILIGYKLVLPVVIISASIIYICRTFIVGILFTDEFHPMSALMGWQLLGDIMKLGSWLLAYIMLSKALTKTYIVTEILSSSFFYLAVHFLCKENGLIGVTQAYCLTYFCYWILMILIITRYLKKSEIS</sequence>
<proteinExistence type="predicted"/>
<dbReference type="GO" id="GO:0009246">
    <property type="term" value="P:enterobacterial common antigen biosynthetic process"/>
    <property type="evidence" value="ECO:0007669"/>
    <property type="project" value="InterPro"/>
</dbReference>
<feature type="transmembrane region" description="Helical" evidence="6">
    <location>
        <begin position="173"/>
        <end position="194"/>
    </location>
</feature>
<feature type="transmembrane region" description="Helical" evidence="6">
    <location>
        <begin position="300"/>
        <end position="324"/>
    </location>
</feature>
<evidence type="ECO:0000256" key="1">
    <source>
        <dbReference type="ARBA" id="ARBA00004651"/>
    </source>
</evidence>
<evidence type="ECO:0000256" key="2">
    <source>
        <dbReference type="ARBA" id="ARBA00022475"/>
    </source>
</evidence>
<organism evidence="7">
    <name type="scientific">Hafnia alvei</name>
    <dbReference type="NCBI Taxonomy" id="569"/>
    <lineage>
        <taxon>Bacteria</taxon>
        <taxon>Pseudomonadati</taxon>
        <taxon>Pseudomonadota</taxon>
        <taxon>Gammaproteobacteria</taxon>
        <taxon>Enterobacterales</taxon>
        <taxon>Hafniaceae</taxon>
        <taxon>Hafnia</taxon>
    </lineage>
</organism>
<feature type="transmembrane region" description="Helical" evidence="6">
    <location>
        <begin position="363"/>
        <end position="382"/>
    </location>
</feature>
<dbReference type="InterPro" id="IPR050833">
    <property type="entry name" value="Poly_Biosynth_Transport"/>
</dbReference>
<evidence type="ECO:0000256" key="6">
    <source>
        <dbReference type="SAM" id="Phobius"/>
    </source>
</evidence>
<feature type="transmembrane region" description="Helical" evidence="6">
    <location>
        <begin position="148"/>
        <end position="167"/>
    </location>
</feature>
<keyword evidence="2" id="KW-1003">Cell membrane</keyword>
<dbReference type="PANTHER" id="PTHR30250:SF30">
    <property type="entry name" value="LIPID III FLIPPASE"/>
    <property type="match status" value="1"/>
</dbReference>
<keyword evidence="4 6" id="KW-1133">Transmembrane helix</keyword>
<dbReference type="RefSeq" id="WP_130956526.1">
    <property type="nucleotide sequence ID" value="NZ_SITM01000033.1"/>
</dbReference>
<dbReference type="AlphaFoldDB" id="A0A172X0F8"/>
<accession>A0A172X0F8</accession>
<gene>
    <name evidence="7" type="primary">wzxE</name>
</gene>
<evidence type="ECO:0000313" key="7">
    <source>
        <dbReference type="EMBL" id="ANF30101.1"/>
    </source>
</evidence>
<evidence type="ECO:0000256" key="5">
    <source>
        <dbReference type="ARBA" id="ARBA00023136"/>
    </source>
</evidence>
<evidence type="ECO:0000256" key="3">
    <source>
        <dbReference type="ARBA" id="ARBA00022692"/>
    </source>
</evidence>
<comment type="subcellular location">
    <subcellularLocation>
        <location evidence="1">Cell membrane</location>
        <topology evidence="1">Multi-pass membrane protein</topology>
    </subcellularLocation>
</comment>
<dbReference type="PANTHER" id="PTHR30250">
    <property type="entry name" value="PST FAMILY PREDICTED COLANIC ACID TRANSPORTER"/>
    <property type="match status" value="1"/>
</dbReference>
<feature type="transmembrane region" description="Helical" evidence="6">
    <location>
        <begin position="388"/>
        <end position="410"/>
    </location>
</feature>
<reference evidence="7" key="1">
    <citation type="journal article" date="2016" name="PLoS ONE">
        <title>Genetic Diversity of O-Antigens in Hafnia alvei and the Development of a Suspension Array for Serotype Detection.</title>
        <authorList>
            <person name="Duan Z."/>
            <person name="Niedziela T."/>
            <person name="Lugowski C."/>
            <person name="Cao B."/>
            <person name="Wang T."/>
            <person name="Xu L."/>
            <person name="Yang B."/>
            <person name="Liu B."/>
            <person name="Wang L."/>
        </authorList>
    </citation>
    <scope>NUCLEOTIDE SEQUENCE</scope>
    <source>
        <strain evidence="7">PCM1216</strain>
    </source>
</reference>
<feature type="transmembrane region" description="Helical" evidence="6">
    <location>
        <begin position="259"/>
        <end position="279"/>
    </location>
</feature>
<feature type="transmembrane region" description="Helical" evidence="6">
    <location>
        <begin position="12"/>
        <end position="34"/>
    </location>
</feature>
<feature type="transmembrane region" description="Helical" evidence="6">
    <location>
        <begin position="336"/>
        <end position="356"/>
    </location>
</feature>
<feature type="transmembrane region" description="Helical" evidence="6">
    <location>
        <begin position="46"/>
        <end position="67"/>
    </location>
</feature>